<evidence type="ECO:0000256" key="1">
    <source>
        <dbReference type="SAM" id="MobiDB-lite"/>
    </source>
</evidence>
<dbReference type="EnsemblPlants" id="OGLUM08G07160.1">
    <property type="protein sequence ID" value="OGLUM08G07160.1"/>
    <property type="gene ID" value="OGLUM08G07160"/>
</dbReference>
<reference evidence="3" key="2">
    <citation type="submission" date="2018-05" db="EMBL/GenBank/DDBJ databases">
        <title>OgluRS3 (Oryza glumaepatula Reference Sequence Version 3).</title>
        <authorList>
            <person name="Zhang J."/>
            <person name="Kudrna D."/>
            <person name="Lee S."/>
            <person name="Talag J."/>
            <person name="Welchert J."/>
            <person name="Wing R.A."/>
        </authorList>
    </citation>
    <scope>NUCLEOTIDE SEQUENCE [LARGE SCALE GENOMIC DNA]</scope>
</reference>
<keyword evidence="4" id="KW-1185">Reference proteome</keyword>
<dbReference type="InterPro" id="IPR036047">
    <property type="entry name" value="F-box-like_dom_sf"/>
</dbReference>
<sequence length="478" mass="54896">MDCLPDDVFIKVLRCLPARSLAASRCVSKEWCTIIDTNRLLLPHALPHSVHGIFSNYLDHDMTHFFSRPSYSTGCGIDGCFKFLPIDAIGCNKVLDHCNGLIQYHGKISEQCKLFVCNPATHRWVQLPPFTEYDSLCISAEYLVFDPAESLHYEVFLIPDLPEIPTKKKCHKGPLMGKDATMEWPPSVHTLWVFSSRTGRWEDKAFLHEGHATNMAGTSSEVLLDSPDMMSWGPRFIRAEYWNGALNVHFRARNPWQESFSLFLSPSALVNRMLSILGAKYRVIKTPRFDGPGGYTSDVLGRSETGIYYAKRQNFQLRVWALDESHELTKWVVKYDVNLCPLTKLIEGLFSWHHAKINKMWILDESDDDDDEEEDQDSAEWNSDDDNINIIGDLSKNKEEEMSMWTFGSVDLLGFHPYKEVIYLMDLDEVVAYHLRSSKVQYLGCNRLNEYNRGMEKSFFYTPCFVDLIPEGAHQKSS</sequence>
<feature type="domain" description="F-box" evidence="2">
    <location>
        <begin position="1"/>
        <end position="44"/>
    </location>
</feature>
<feature type="region of interest" description="Disordered" evidence="1">
    <location>
        <begin position="367"/>
        <end position="387"/>
    </location>
</feature>
<dbReference type="Gene3D" id="1.20.1280.50">
    <property type="match status" value="1"/>
</dbReference>
<dbReference type="Gramene" id="OGLUM08G07160.1">
    <property type="protein sequence ID" value="OGLUM08G07160.1"/>
    <property type="gene ID" value="OGLUM08G07160"/>
</dbReference>
<name>A0A0E0ASF3_9ORYZ</name>
<organism evidence="3">
    <name type="scientific">Oryza glumipatula</name>
    <dbReference type="NCBI Taxonomy" id="40148"/>
    <lineage>
        <taxon>Eukaryota</taxon>
        <taxon>Viridiplantae</taxon>
        <taxon>Streptophyta</taxon>
        <taxon>Embryophyta</taxon>
        <taxon>Tracheophyta</taxon>
        <taxon>Spermatophyta</taxon>
        <taxon>Magnoliopsida</taxon>
        <taxon>Liliopsida</taxon>
        <taxon>Poales</taxon>
        <taxon>Poaceae</taxon>
        <taxon>BOP clade</taxon>
        <taxon>Oryzoideae</taxon>
        <taxon>Oryzeae</taxon>
        <taxon>Oryzinae</taxon>
        <taxon>Oryza</taxon>
    </lineage>
</organism>
<reference evidence="3" key="1">
    <citation type="submission" date="2015-04" db="UniProtKB">
        <authorList>
            <consortium name="EnsemblPlants"/>
        </authorList>
    </citation>
    <scope>IDENTIFICATION</scope>
</reference>
<dbReference type="Pfam" id="PF00646">
    <property type="entry name" value="F-box"/>
    <property type="match status" value="1"/>
</dbReference>
<dbReference type="PANTHER" id="PTHR34591:SF21">
    <property type="entry name" value="F-BOX DOMAIN CONTAINING PROTEIN, EXPRESSED"/>
    <property type="match status" value="1"/>
</dbReference>
<evidence type="ECO:0000313" key="3">
    <source>
        <dbReference type="EnsemblPlants" id="OGLUM08G07160.1"/>
    </source>
</evidence>
<dbReference type="SMART" id="SM00256">
    <property type="entry name" value="FBOX"/>
    <property type="match status" value="1"/>
</dbReference>
<proteinExistence type="predicted"/>
<dbReference type="Proteomes" id="UP000026961">
    <property type="component" value="Chromosome 8"/>
</dbReference>
<dbReference type="PROSITE" id="PS50181">
    <property type="entry name" value="FBOX"/>
    <property type="match status" value="1"/>
</dbReference>
<dbReference type="HOGENOM" id="CLU_030606_0_0_1"/>
<dbReference type="InterPro" id="IPR001810">
    <property type="entry name" value="F-box_dom"/>
</dbReference>
<dbReference type="STRING" id="40148.A0A0E0ASF3"/>
<dbReference type="AlphaFoldDB" id="A0A0E0ASF3"/>
<accession>A0A0E0ASF3</accession>
<evidence type="ECO:0000313" key="4">
    <source>
        <dbReference type="Proteomes" id="UP000026961"/>
    </source>
</evidence>
<evidence type="ECO:0000259" key="2">
    <source>
        <dbReference type="PROSITE" id="PS50181"/>
    </source>
</evidence>
<protein>
    <recommendedName>
        <fullName evidence="2">F-box domain-containing protein</fullName>
    </recommendedName>
</protein>
<dbReference type="PANTHER" id="PTHR34591">
    <property type="entry name" value="OS03G0653100 PROTEIN-RELATED"/>
    <property type="match status" value="1"/>
</dbReference>
<dbReference type="SUPFAM" id="SSF81383">
    <property type="entry name" value="F-box domain"/>
    <property type="match status" value="1"/>
</dbReference>